<dbReference type="NCBIfam" id="TIGR00019">
    <property type="entry name" value="prfA"/>
    <property type="match status" value="1"/>
</dbReference>
<dbReference type="GO" id="GO:0005829">
    <property type="term" value="C:cytosol"/>
    <property type="evidence" value="ECO:0007669"/>
    <property type="project" value="UniProtKB-ARBA"/>
</dbReference>
<dbReference type="OrthoDB" id="9806673at2"/>
<dbReference type="RefSeq" id="WP_110923516.1">
    <property type="nucleotide sequence ID" value="NZ_QJSU01000006.1"/>
</dbReference>
<dbReference type="FunFam" id="3.30.70.1660:FF:000004">
    <property type="entry name" value="Peptide chain release factor 1"/>
    <property type="match status" value="1"/>
</dbReference>
<comment type="similarity">
    <text evidence="3 7">Belongs to the prokaryotic/mitochondrial release factor family.</text>
</comment>
<dbReference type="NCBIfam" id="NF001859">
    <property type="entry name" value="PRK00591.1"/>
    <property type="match status" value="1"/>
</dbReference>
<dbReference type="PANTHER" id="PTHR43804">
    <property type="entry name" value="LD18447P"/>
    <property type="match status" value="1"/>
</dbReference>
<keyword evidence="5 7" id="KW-0963">Cytoplasm</keyword>
<evidence type="ECO:0000256" key="4">
    <source>
        <dbReference type="ARBA" id="ARBA00022481"/>
    </source>
</evidence>
<organism evidence="10 11">
    <name type="scientific">Psychrobacter fozii</name>
    <dbReference type="NCBI Taxonomy" id="198480"/>
    <lineage>
        <taxon>Bacteria</taxon>
        <taxon>Pseudomonadati</taxon>
        <taxon>Pseudomonadota</taxon>
        <taxon>Gammaproteobacteria</taxon>
        <taxon>Moraxellales</taxon>
        <taxon>Moraxellaceae</taxon>
        <taxon>Psychrobacter</taxon>
    </lineage>
</organism>
<evidence type="ECO:0000256" key="3">
    <source>
        <dbReference type="ARBA" id="ARBA00010835"/>
    </source>
</evidence>
<dbReference type="PROSITE" id="PS00745">
    <property type="entry name" value="RF_PROK_I"/>
    <property type="match status" value="1"/>
</dbReference>
<dbReference type="Gene3D" id="3.30.160.20">
    <property type="match status" value="1"/>
</dbReference>
<evidence type="ECO:0000256" key="6">
    <source>
        <dbReference type="ARBA" id="ARBA00022917"/>
    </source>
</evidence>
<proteinExistence type="inferred from homology"/>
<dbReference type="InterPro" id="IPR005139">
    <property type="entry name" value="PCRF"/>
</dbReference>
<accession>A0A2V4UF68</accession>
<dbReference type="Proteomes" id="UP000247746">
    <property type="component" value="Unassembled WGS sequence"/>
</dbReference>
<comment type="function">
    <text evidence="1 7">Peptide chain release factor 1 directs the termination of translation in response to the peptide chain termination codons UAG and UAA.</text>
</comment>
<dbReference type="Pfam" id="PF00472">
    <property type="entry name" value="RF-1"/>
    <property type="match status" value="1"/>
</dbReference>
<comment type="PTM">
    <text evidence="7">Methylated by PrmC. Methylation increases the termination efficiency of RF1.</text>
</comment>
<gene>
    <name evidence="7" type="primary">prfA</name>
    <name evidence="10" type="ORF">DFP82_106182</name>
</gene>
<evidence type="ECO:0000256" key="7">
    <source>
        <dbReference type="HAMAP-Rule" id="MF_00093"/>
    </source>
</evidence>
<dbReference type="FunFam" id="3.30.160.20:FF:000004">
    <property type="entry name" value="Peptide chain release factor 1"/>
    <property type="match status" value="1"/>
</dbReference>
<comment type="subcellular location">
    <subcellularLocation>
        <location evidence="2 7">Cytoplasm</location>
    </subcellularLocation>
</comment>
<keyword evidence="4 7" id="KW-0488">Methylation</keyword>
<keyword evidence="6 7" id="KW-0648">Protein biosynthesis</keyword>
<reference evidence="10 11" key="1">
    <citation type="submission" date="2018-06" db="EMBL/GenBank/DDBJ databases">
        <title>Genomic Encyclopedia of Type Strains, Phase III (KMG-III): the genomes of soil and plant-associated and newly described type strains.</title>
        <authorList>
            <person name="Whitman W."/>
        </authorList>
    </citation>
    <scope>NUCLEOTIDE SEQUENCE [LARGE SCALE GENOMIC DNA]</scope>
    <source>
        <strain evidence="10 11">CECT 5889</strain>
    </source>
</reference>
<dbReference type="SMART" id="SM00937">
    <property type="entry name" value="PCRF"/>
    <property type="match status" value="1"/>
</dbReference>
<dbReference type="Gene3D" id="3.30.70.1660">
    <property type="match status" value="2"/>
</dbReference>
<dbReference type="GO" id="GO:0016149">
    <property type="term" value="F:translation release factor activity, codon specific"/>
    <property type="evidence" value="ECO:0007669"/>
    <property type="project" value="UniProtKB-UniRule"/>
</dbReference>
<name>A0A2V4UF68_9GAMM</name>
<keyword evidence="11" id="KW-1185">Reference proteome</keyword>
<evidence type="ECO:0000256" key="5">
    <source>
        <dbReference type="ARBA" id="ARBA00022490"/>
    </source>
</evidence>
<evidence type="ECO:0000256" key="8">
    <source>
        <dbReference type="NCBIfam" id="TIGR00019"/>
    </source>
</evidence>
<sequence>MKESLRLRLDQMVDRYEEVTALLSDPSVISDNNKFRELSVEHSDLMDITTLWQNYVGAETDQADAEAMLADASDPDMKEMMQEEIDNARDTIVEMEEALNVMMLPKDPNDKVPAFLEIRAGTGGDEAAIFSGDLFRMYQKYAQTQGWTVEVLSANEGEHGGYKEIITRVSGNSVYGRLKFESGAHRVQRVPETESQGRVHTSACTVAVMPEVEIDDTVDINPADIKMDTFRSSGAGGQHVNTTDSAVRLTHIPTGTVVECQQERSQHKNRAHAMKMLVSKIQQAKVQAQVDVADSIRRDLVGSGDRSERIRTYNFPQGRMTDHRINLTLYKLDSIMEGDLDEILDALLREHQADLMASIGGGDQ</sequence>
<evidence type="ECO:0000313" key="11">
    <source>
        <dbReference type="Proteomes" id="UP000247746"/>
    </source>
</evidence>
<dbReference type="InterPro" id="IPR000352">
    <property type="entry name" value="Pep_chain_release_fac_I"/>
</dbReference>
<evidence type="ECO:0000313" key="10">
    <source>
        <dbReference type="EMBL" id="PYE38777.1"/>
    </source>
</evidence>
<feature type="modified residue" description="N5-methylglutamine" evidence="7">
    <location>
        <position position="238"/>
    </location>
</feature>
<dbReference type="AlphaFoldDB" id="A0A2V4UF68"/>
<dbReference type="Pfam" id="PF03462">
    <property type="entry name" value="PCRF"/>
    <property type="match status" value="1"/>
</dbReference>
<dbReference type="FunFam" id="3.30.70.1660:FF:000002">
    <property type="entry name" value="Peptide chain release factor 1"/>
    <property type="match status" value="1"/>
</dbReference>
<dbReference type="InterPro" id="IPR045853">
    <property type="entry name" value="Pep_chain_release_fac_I_sf"/>
</dbReference>
<dbReference type="Gene3D" id="6.10.140.1950">
    <property type="match status" value="1"/>
</dbReference>
<dbReference type="SUPFAM" id="SSF75620">
    <property type="entry name" value="Release factor"/>
    <property type="match status" value="1"/>
</dbReference>
<evidence type="ECO:0000256" key="2">
    <source>
        <dbReference type="ARBA" id="ARBA00004496"/>
    </source>
</evidence>
<protein>
    <recommendedName>
        <fullName evidence="7 8">Peptide chain release factor 1</fullName>
        <shortName evidence="7">RF-1</shortName>
    </recommendedName>
</protein>
<dbReference type="HAMAP" id="MF_00093">
    <property type="entry name" value="Rel_fac_1"/>
    <property type="match status" value="1"/>
</dbReference>
<evidence type="ECO:0000256" key="1">
    <source>
        <dbReference type="ARBA" id="ARBA00002986"/>
    </source>
</evidence>
<dbReference type="InterPro" id="IPR050057">
    <property type="entry name" value="Prokaryotic/Mito_RF"/>
</dbReference>
<dbReference type="InterPro" id="IPR004373">
    <property type="entry name" value="RF-1"/>
</dbReference>
<feature type="domain" description="Prokaryotic-type class I peptide chain release factors" evidence="9">
    <location>
        <begin position="231"/>
        <end position="247"/>
    </location>
</feature>
<dbReference type="PANTHER" id="PTHR43804:SF7">
    <property type="entry name" value="LD18447P"/>
    <property type="match status" value="1"/>
</dbReference>
<evidence type="ECO:0000259" key="9">
    <source>
        <dbReference type="PROSITE" id="PS00745"/>
    </source>
</evidence>
<dbReference type="EMBL" id="QJSU01000006">
    <property type="protein sequence ID" value="PYE38777.1"/>
    <property type="molecule type" value="Genomic_DNA"/>
</dbReference>
<comment type="caution">
    <text evidence="10">The sequence shown here is derived from an EMBL/GenBank/DDBJ whole genome shotgun (WGS) entry which is preliminary data.</text>
</comment>